<name>A0ACC3DKJ5_9PEZI</name>
<evidence type="ECO:0000313" key="1">
    <source>
        <dbReference type="EMBL" id="KAK3077096.1"/>
    </source>
</evidence>
<keyword evidence="2" id="KW-1185">Reference proteome</keyword>
<reference evidence="1" key="1">
    <citation type="submission" date="2024-09" db="EMBL/GenBank/DDBJ databases">
        <title>Black Yeasts Isolated from many extreme environments.</title>
        <authorList>
            <person name="Coleine C."/>
            <person name="Stajich J.E."/>
            <person name="Selbmann L."/>
        </authorList>
    </citation>
    <scope>NUCLEOTIDE SEQUENCE</scope>
    <source>
        <strain evidence="1">CCFEE 5737</strain>
    </source>
</reference>
<organism evidence="1 2">
    <name type="scientific">Coniosporium uncinatum</name>
    <dbReference type="NCBI Taxonomy" id="93489"/>
    <lineage>
        <taxon>Eukaryota</taxon>
        <taxon>Fungi</taxon>
        <taxon>Dikarya</taxon>
        <taxon>Ascomycota</taxon>
        <taxon>Pezizomycotina</taxon>
        <taxon>Dothideomycetes</taxon>
        <taxon>Dothideomycetes incertae sedis</taxon>
        <taxon>Coniosporium</taxon>
    </lineage>
</organism>
<comment type="caution">
    <text evidence="1">The sequence shown here is derived from an EMBL/GenBank/DDBJ whole genome shotgun (WGS) entry which is preliminary data.</text>
</comment>
<protein>
    <submittedName>
        <fullName evidence="1">Uncharacterized protein</fullName>
    </submittedName>
</protein>
<gene>
    <name evidence="1" type="ORF">LTS18_011224</name>
</gene>
<accession>A0ACC3DKJ5</accession>
<dbReference type="Proteomes" id="UP001186974">
    <property type="component" value="Unassembled WGS sequence"/>
</dbReference>
<evidence type="ECO:0000313" key="2">
    <source>
        <dbReference type="Proteomes" id="UP001186974"/>
    </source>
</evidence>
<dbReference type="EMBL" id="JAWDJW010003219">
    <property type="protein sequence ID" value="KAK3077096.1"/>
    <property type="molecule type" value="Genomic_DNA"/>
</dbReference>
<proteinExistence type="predicted"/>
<sequence>PDDAIAQAPSQDDKNDSDGSDAQAPVAAAGKTKTKTAISWTNEELQFVRDQLAKNLSRPQILAALNERFAGNQADGSIRLSRTKPSLDSVITKKKLRATTTDASTADGNANASEKALSARKTPAAHEESKQGKKRKRSETGRDDAADASEKATSAEEDSVTAGGSTQANKRRSSADSSDSADEEPAAKRRTLRGRRPL</sequence>
<feature type="non-terminal residue" evidence="1">
    <location>
        <position position="1"/>
    </location>
</feature>